<dbReference type="HAMAP" id="MF_00109">
    <property type="entry name" value="Shikimate_kinase"/>
    <property type="match status" value="1"/>
</dbReference>
<reference evidence="12 13" key="1">
    <citation type="submission" date="2021-02" db="EMBL/GenBank/DDBJ databases">
        <title>Complete genome of Desulfoluna sp. strain ASN36.</title>
        <authorList>
            <person name="Takahashi A."/>
            <person name="Kojima H."/>
            <person name="Fukui M."/>
        </authorList>
    </citation>
    <scope>NUCLEOTIDE SEQUENCE [LARGE SCALE GENOMIC DNA]</scope>
    <source>
        <strain evidence="12 13">ASN36</strain>
    </source>
</reference>
<evidence type="ECO:0000313" key="12">
    <source>
        <dbReference type="EMBL" id="BCS96261.1"/>
    </source>
</evidence>
<dbReference type="InterPro" id="IPR031322">
    <property type="entry name" value="Shikimate/glucono_kinase"/>
</dbReference>
<comment type="subcellular location">
    <subcellularLocation>
        <location evidence="11">Cytoplasm</location>
    </subcellularLocation>
</comment>
<keyword evidence="11" id="KW-0460">Magnesium</keyword>
<dbReference type="EMBL" id="AP024488">
    <property type="protein sequence ID" value="BCS96261.1"/>
    <property type="molecule type" value="Genomic_DNA"/>
</dbReference>
<evidence type="ECO:0000256" key="9">
    <source>
        <dbReference type="ARBA" id="ARBA00023141"/>
    </source>
</evidence>
<dbReference type="RefSeq" id="WP_236892594.1">
    <property type="nucleotide sequence ID" value="NZ_AP024488.1"/>
</dbReference>
<feature type="binding site" evidence="11">
    <location>
        <position position="34"/>
    </location>
    <ligand>
        <name>substrate</name>
    </ligand>
</feature>
<evidence type="ECO:0000256" key="2">
    <source>
        <dbReference type="ARBA" id="ARBA00006997"/>
    </source>
</evidence>
<dbReference type="PROSITE" id="PS01128">
    <property type="entry name" value="SHIKIMATE_KINASE"/>
    <property type="match status" value="1"/>
</dbReference>
<keyword evidence="13" id="KW-1185">Reference proteome</keyword>
<dbReference type="PANTHER" id="PTHR21087">
    <property type="entry name" value="SHIKIMATE KINASE"/>
    <property type="match status" value="1"/>
</dbReference>
<dbReference type="EC" id="2.7.1.71" evidence="3 11"/>
<organism evidence="12 13">
    <name type="scientific">Desulfoluna limicola</name>
    <dbReference type="NCBI Taxonomy" id="2810562"/>
    <lineage>
        <taxon>Bacteria</taxon>
        <taxon>Pseudomonadati</taxon>
        <taxon>Thermodesulfobacteriota</taxon>
        <taxon>Desulfobacteria</taxon>
        <taxon>Desulfobacterales</taxon>
        <taxon>Desulfolunaceae</taxon>
        <taxon>Desulfoluna</taxon>
    </lineage>
</organism>
<evidence type="ECO:0000256" key="5">
    <source>
        <dbReference type="ARBA" id="ARBA00022679"/>
    </source>
</evidence>
<comment type="similarity">
    <text evidence="2 11">Belongs to the shikimate kinase family.</text>
</comment>
<gene>
    <name evidence="12" type="primary">aroL</name>
    <name evidence="11" type="synonym">aroK</name>
    <name evidence="12" type="ORF">DSLASN_18930</name>
</gene>
<evidence type="ECO:0000256" key="10">
    <source>
        <dbReference type="ARBA" id="ARBA00048567"/>
    </source>
</evidence>
<comment type="pathway">
    <text evidence="1 11">Metabolic intermediate biosynthesis; chorismate biosynthesis; chorismate from D-erythrose 4-phosphate and phosphoenolpyruvate: step 5/7.</text>
</comment>
<protein>
    <recommendedName>
        <fullName evidence="3 11">Shikimate kinase</fullName>
        <shortName evidence="11">SK</shortName>
        <ecNumber evidence="3 11">2.7.1.71</ecNumber>
    </recommendedName>
</protein>
<evidence type="ECO:0000313" key="13">
    <source>
        <dbReference type="Proteomes" id="UP001320148"/>
    </source>
</evidence>
<keyword evidence="8 11" id="KW-0067">ATP-binding</keyword>
<comment type="function">
    <text evidence="11">Catalyzes the specific phosphorylation of the 3-hydroxyl group of shikimic acid using ATP as a cosubstrate.</text>
</comment>
<evidence type="ECO:0000256" key="7">
    <source>
        <dbReference type="ARBA" id="ARBA00022777"/>
    </source>
</evidence>
<dbReference type="InterPro" id="IPR000623">
    <property type="entry name" value="Shikimate_kinase/TSH1"/>
</dbReference>
<proteinExistence type="inferred from homology"/>
<keyword evidence="7 11" id="KW-0418">Kinase</keyword>
<evidence type="ECO:0000256" key="3">
    <source>
        <dbReference type="ARBA" id="ARBA00012154"/>
    </source>
</evidence>
<dbReference type="InterPro" id="IPR023000">
    <property type="entry name" value="Shikimate_kinase_CS"/>
</dbReference>
<feature type="binding site" evidence="11">
    <location>
        <position position="122"/>
    </location>
    <ligand>
        <name>ATP</name>
        <dbReference type="ChEBI" id="CHEBI:30616"/>
    </ligand>
</feature>
<dbReference type="CDD" id="cd00464">
    <property type="entry name" value="SK"/>
    <property type="match status" value="1"/>
</dbReference>
<accession>A0ABN6F454</accession>
<keyword evidence="11" id="KW-0963">Cytoplasm</keyword>
<evidence type="ECO:0000256" key="8">
    <source>
        <dbReference type="ARBA" id="ARBA00022840"/>
    </source>
</evidence>
<feature type="binding site" evidence="11">
    <location>
        <position position="80"/>
    </location>
    <ligand>
        <name>substrate</name>
    </ligand>
</feature>
<keyword evidence="6 11" id="KW-0547">Nucleotide-binding</keyword>
<keyword evidence="4 11" id="KW-0028">Amino-acid biosynthesis</keyword>
<dbReference type="PANTHER" id="PTHR21087:SF16">
    <property type="entry name" value="SHIKIMATE KINASE 1, CHLOROPLASTIC"/>
    <property type="match status" value="1"/>
</dbReference>
<dbReference type="InterPro" id="IPR027417">
    <property type="entry name" value="P-loop_NTPase"/>
</dbReference>
<dbReference type="NCBIfam" id="NF002988">
    <property type="entry name" value="PRK03731.1"/>
    <property type="match status" value="1"/>
</dbReference>
<keyword evidence="11" id="KW-0479">Metal-binding</keyword>
<feature type="binding site" evidence="11">
    <location>
        <position position="58"/>
    </location>
    <ligand>
        <name>substrate</name>
    </ligand>
</feature>
<feature type="binding site" evidence="11">
    <location>
        <begin position="12"/>
        <end position="17"/>
    </location>
    <ligand>
        <name>ATP</name>
        <dbReference type="ChEBI" id="CHEBI:30616"/>
    </ligand>
</feature>
<keyword evidence="5 11" id="KW-0808">Transferase</keyword>
<evidence type="ECO:0000256" key="1">
    <source>
        <dbReference type="ARBA" id="ARBA00004842"/>
    </source>
</evidence>
<dbReference type="Gene3D" id="3.40.50.300">
    <property type="entry name" value="P-loop containing nucleotide triphosphate hydrolases"/>
    <property type="match status" value="1"/>
</dbReference>
<dbReference type="SUPFAM" id="SSF52540">
    <property type="entry name" value="P-loop containing nucleoside triphosphate hydrolases"/>
    <property type="match status" value="1"/>
</dbReference>
<keyword evidence="9 11" id="KW-0057">Aromatic amino acid biosynthesis</keyword>
<feature type="binding site" evidence="11">
    <location>
        <position position="141"/>
    </location>
    <ligand>
        <name>substrate</name>
    </ligand>
</feature>
<dbReference type="Proteomes" id="UP001320148">
    <property type="component" value="Chromosome"/>
</dbReference>
<name>A0ABN6F454_9BACT</name>
<evidence type="ECO:0000256" key="4">
    <source>
        <dbReference type="ARBA" id="ARBA00022605"/>
    </source>
</evidence>
<comment type="cofactor">
    <cofactor evidence="11">
        <name>Mg(2+)</name>
        <dbReference type="ChEBI" id="CHEBI:18420"/>
    </cofactor>
    <text evidence="11">Binds 1 Mg(2+) ion per subunit.</text>
</comment>
<dbReference type="Pfam" id="PF01202">
    <property type="entry name" value="SKI"/>
    <property type="match status" value="1"/>
</dbReference>
<evidence type="ECO:0000256" key="6">
    <source>
        <dbReference type="ARBA" id="ARBA00022741"/>
    </source>
</evidence>
<dbReference type="PRINTS" id="PR01100">
    <property type="entry name" value="SHIKIMTKNASE"/>
</dbReference>
<sequence length="182" mass="20170">MSNNIYLTGYRCTGKSTVGKILAERAHKYFIDTDGFIIGYAGASIDEIVTREGWDGFRKLERFALMQVAGGERQVVSTGGGIILNPENRSLMRETGYVVWLKARVHTLARRMTADAATATQRPSLTGASVEDEIAAVLEEREPFYRVAAHLTIETDGMSPEEVAEEILRQIKAESSDQKQAR</sequence>
<feature type="binding site" evidence="11">
    <location>
        <position position="16"/>
    </location>
    <ligand>
        <name>Mg(2+)</name>
        <dbReference type="ChEBI" id="CHEBI:18420"/>
    </ligand>
</feature>
<dbReference type="GO" id="GO:0016301">
    <property type="term" value="F:kinase activity"/>
    <property type="evidence" value="ECO:0007669"/>
    <property type="project" value="UniProtKB-KW"/>
</dbReference>
<evidence type="ECO:0000256" key="11">
    <source>
        <dbReference type="HAMAP-Rule" id="MF_00109"/>
    </source>
</evidence>
<comment type="caution">
    <text evidence="11">Lacks conserved residue(s) required for the propagation of feature annotation.</text>
</comment>
<comment type="catalytic activity">
    <reaction evidence="10 11">
        <text>shikimate + ATP = 3-phosphoshikimate + ADP + H(+)</text>
        <dbReference type="Rhea" id="RHEA:13121"/>
        <dbReference type="ChEBI" id="CHEBI:15378"/>
        <dbReference type="ChEBI" id="CHEBI:30616"/>
        <dbReference type="ChEBI" id="CHEBI:36208"/>
        <dbReference type="ChEBI" id="CHEBI:145989"/>
        <dbReference type="ChEBI" id="CHEBI:456216"/>
        <dbReference type="EC" id="2.7.1.71"/>
    </reaction>
</comment>
<comment type="subunit">
    <text evidence="11">Monomer.</text>
</comment>